<protein>
    <submittedName>
        <fullName evidence="2">Uncharacterized protein</fullName>
    </submittedName>
</protein>
<name>A0A917K5N7_9ACTN</name>
<organism evidence="2 3">
    <name type="scientific">Streptomyces brasiliensis</name>
    <dbReference type="NCBI Taxonomy" id="1954"/>
    <lineage>
        <taxon>Bacteria</taxon>
        <taxon>Bacillati</taxon>
        <taxon>Actinomycetota</taxon>
        <taxon>Actinomycetes</taxon>
        <taxon>Kitasatosporales</taxon>
        <taxon>Streptomycetaceae</taxon>
        <taxon>Streptomyces</taxon>
    </lineage>
</organism>
<sequence length="122" mass="13260">MWAGRARTKPTVAAPSPDSARAAVLGRQPSCSATRRTRSRVTWETPGRPLSAKETALSDTPARRAMSFIVGRRAGDRLPDTPAPHSVETICRGDLPDDLLKRLSSAILKRISDRGNTAIMRL</sequence>
<dbReference type="AlphaFoldDB" id="A0A917K5N7"/>
<dbReference type="Proteomes" id="UP000657574">
    <property type="component" value="Unassembled WGS sequence"/>
</dbReference>
<keyword evidence="3" id="KW-1185">Reference proteome</keyword>
<dbReference type="EMBL" id="BMQA01000001">
    <property type="protein sequence ID" value="GGI98801.1"/>
    <property type="molecule type" value="Genomic_DNA"/>
</dbReference>
<reference evidence="2" key="2">
    <citation type="submission" date="2020-09" db="EMBL/GenBank/DDBJ databases">
        <authorList>
            <person name="Sun Q."/>
            <person name="Ohkuma M."/>
        </authorList>
    </citation>
    <scope>NUCLEOTIDE SEQUENCE</scope>
    <source>
        <strain evidence="2">JCM 3086</strain>
    </source>
</reference>
<feature type="region of interest" description="Disordered" evidence="1">
    <location>
        <begin position="1"/>
        <end position="58"/>
    </location>
</feature>
<comment type="caution">
    <text evidence="2">The sequence shown here is derived from an EMBL/GenBank/DDBJ whole genome shotgun (WGS) entry which is preliminary data.</text>
</comment>
<evidence type="ECO:0000313" key="2">
    <source>
        <dbReference type="EMBL" id="GGI98801.1"/>
    </source>
</evidence>
<accession>A0A917K5N7</accession>
<proteinExistence type="predicted"/>
<evidence type="ECO:0000256" key="1">
    <source>
        <dbReference type="SAM" id="MobiDB-lite"/>
    </source>
</evidence>
<reference evidence="2" key="1">
    <citation type="journal article" date="2014" name="Int. J. Syst. Evol. Microbiol.">
        <title>Complete genome sequence of Corynebacterium casei LMG S-19264T (=DSM 44701T), isolated from a smear-ripened cheese.</title>
        <authorList>
            <consortium name="US DOE Joint Genome Institute (JGI-PGF)"/>
            <person name="Walter F."/>
            <person name="Albersmeier A."/>
            <person name="Kalinowski J."/>
            <person name="Ruckert C."/>
        </authorList>
    </citation>
    <scope>NUCLEOTIDE SEQUENCE</scope>
    <source>
        <strain evidence="2">JCM 3086</strain>
    </source>
</reference>
<gene>
    <name evidence="2" type="ORF">GCM10010121_006320</name>
</gene>
<evidence type="ECO:0000313" key="3">
    <source>
        <dbReference type="Proteomes" id="UP000657574"/>
    </source>
</evidence>